<protein>
    <submittedName>
        <fullName evidence="1">Uncharacterized protein</fullName>
    </submittedName>
</protein>
<sequence length="284" mass="30135">MLEVENQAAGLAALAVESSPRIVALAGHEDARSELPLLMQLCAAWTNLDYPLVVLDAHVSETDQVPGLSQLFRGDEDFSAAVLGNSATAWPIVPAALGLEQLLDGAAQGAKSKGRAAAKAQDAGQQRARQLAALFPGYELILIYAPAAMLARVWQGSNLSPLLPVSVQESALLSAYQALKQMLSLGKLRPTIVTVMQDAALTTRMSGHNISRNLQECARDFLACETPALTVCPDRPEEMQRLALRSLEAGLQPQDWDLSTVLAPAYASAPTSRRGAAMAAAQGR</sequence>
<dbReference type="AlphaFoldDB" id="A0A4P6UGB2"/>
<organism evidence="1 2">
    <name type="scientific">Hylemonella gracilis</name>
    <dbReference type="NCBI Taxonomy" id="80880"/>
    <lineage>
        <taxon>Bacteria</taxon>
        <taxon>Pseudomonadati</taxon>
        <taxon>Pseudomonadota</taxon>
        <taxon>Betaproteobacteria</taxon>
        <taxon>Burkholderiales</taxon>
        <taxon>Comamonadaceae</taxon>
        <taxon>Hylemonella</taxon>
    </lineage>
</organism>
<proteinExistence type="predicted"/>
<reference evidence="1 2" key="1">
    <citation type="submission" date="2018-07" db="EMBL/GenBank/DDBJ databases">
        <title>Exploring interactions and the metabolic potential of the ultra-small soil bacteria Hylemonella gracilis.</title>
        <authorList>
            <person name="Tyc O."/>
            <person name="Kulkarni P."/>
            <person name="Gawehns F."/>
            <person name="Hundscheid M."/>
            <person name="Zweers H."/>
            <person name="Garbeva P."/>
        </authorList>
    </citation>
    <scope>NUCLEOTIDE SEQUENCE [LARGE SCALE GENOMIC DNA]</scope>
    <source>
        <strain evidence="1 2">NS1</strain>
    </source>
</reference>
<name>A0A4P6UGB2_9BURK</name>
<accession>A0A4P6UGB2</accession>
<evidence type="ECO:0000313" key="2">
    <source>
        <dbReference type="Proteomes" id="UP000292939"/>
    </source>
</evidence>
<dbReference type="EMBL" id="CP031395">
    <property type="protein sequence ID" value="QBK04092.1"/>
    <property type="molecule type" value="Genomic_DNA"/>
</dbReference>
<gene>
    <name evidence="1" type="ORF">DW355_04240</name>
</gene>
<dbReference type="Proteomes" id="UP000292939">
    <property type="component" value="Chromosome"/>
</dbReference>
<dbReference type="RefSeq" id="WP_131278102.1">
    <property type="nucleotide sequence ID" value="NZ_CP031395.1"/>
</dbReference>
<dbReference type="OrthoDB" id="8912320at2"/>
<dbReference type="KEGG" id="hgr:DW355_04240"/>
<evidence type="ECO:0000313" key="1">
    <source>
        <dbReference type="EMBL" id="QBK04092.1"/>
    </source>
</evidence>